<keyword evidence="5" id="KW-1185">Reference proteome</keyword>
<dbReference type="EMBL" id="CADIKH010000017">
    <property type="protein sequence ID" value="CAB3760626.1"/>
    <property type="molecule type" value="Genomic_DNA"/>
</dbReference>
<accession>A0A6J5E5Q0</accession>
<dbReference type="Proteomes" id="UP000494363">
    <property type="component" value="Unassembled WGS sequence"/>
</dbReference>
<evidence type="ECO:0000259" key="3">
    <source>
        <dbReference type="Pfam" id="PF01478"/>
    </source>
</evidence>
<reference evidence="4 5" key="1">
    <citation type="submission" date="2020-04" db="EMBL/GenBank/DDBJ databases">
        <authorList>
            <person name="De Canck E."/>
        </authorList>
    </citation>
    <scope>NUCLEOTIDE SEQUENCE [LARGE SCALE GENOMIC DNA]</scope>
    <source>
        <strain evidence="4 5">LMG 29542</strain>
    </source>
</reference>
<dbReference type="InterPro" id="IPR050882">
    <property type="entry name" value="Prepilin_peptidase/N-MTase"/>
</dbReference>
<dbReference type="Pfam" id="PF01478">
    <property type="entry name" value="Peptidase_A24"/>
    <property type="match status" value="1"/>
</dbReference>
<feature type="transmembrane region" description="Helical" evidence="2">
    <location>
        <begin position="31"/>
        <end position="51"/>
    </location>
</feature>
<keyword evidence="2" id="KW-1133">Transmembrane helix</keyword>
<feature type="transmembrane region" description="Helical" evidence="2">
    <location>
        <begin position="58"/>
        <end position="81"/>
    </location>
</feature>
<organism evidence="4 5">
    <name type="scientific">Paraburkholderia humisilvae</name>
    <dbReference type="NCBI Taxonomy" id="627669"/>
    <lineage>
        <taxon>Bacteria</taxon>
        <taxon>Pseudomonadati</taxon>
        <taxon>Pseudomonadota</taxon>
        <taxon>Betaproteobacteria</taxon>
        <taxon>Burkholderiales</taxon>
        <taxon>Burkholderiaceae</taxon>
        <taxon>Paraburkholderia</taxon>
    </lineage>
</organism>
<gene>
    <name evidence="4" type="ORF">LMG29542_03881</name>
</gene>
<protein>
    <recommendedName>
        <fullName evidence="3">Prepilin type IV endopeptidase peptidase domain-containing protein</fullName>
    </recommendedName>
</protein>
<dbReference type="GO" id="GO:0005886">
    <property type="term" value="C:plasma membrane"/>
    <property type="evidence" value="ECO:0007669"/>
    <property type="project" value="TreeGrafter"/>
</dbReference>
<evidence type="ECO:0000313" key="4">
    <source>
        <dbReference type="EMBL" id="CAB3760626.1"/>
    </source>
</evidence>
<keyword evidence="2" id="KW-0472">Membrane</keyword>
<dbReference type="PANTHER" id="PTHR30487">
    <property type="entry name" value="TYPE 4 PREPILIN-LIKE PROTEINS LEADER PEPTIDE-PROCESSING ENZYME"/>
    <property type="match status" value="1"/>
</dbReference>
<dbReference type="GO" id="GO:0004190">
    <property type="term" value="F:aspartic-type endopeptidase activity"/>
    <property type="evidence" value="ECO:0007669"/>
    <property type="project" value="InterPro"/>
</dbReference>
<evidence type="ECO:0000256" key="2">
    <source>
        <dbReference type="SAM" id="Phobius"/>
    </source>
</evidence>
<dbReference type="GO" id="GO:0006465">
    <property type="term" value="P:signal peptide processing"/>
    <property type="evidence" value="ECO:0007669"/>
    <property type="project" value="TreeGrafter"/>
</dbReference>
<proteinExistence type="inferred from homology"/>
<evidence type="ECO:0000256" key="1">
    <source>
        <dbReference type="ARBA" id="ARBA00005801"/>
    </source>
</evidence>
<feature type="domain" description="Prepilin type IV endopeptidase peptidase" evidence="3">
    <location>
        <begin position="10"/>
        <end position="112"/>
    </location>
</feature>
<dbReference type="PANTHER" id="PTHR30487:SF0">
    <property type="entry name" value="PREPILIN LEADER PEPTIDASE_N-METHYLTRANSFERASE-RELATED"/>
    <property type="match status" value="1"/>
</dbReference>
<dbReference type="InterPro" id="IPR000045">
    <property type="entry name" value="Prepilin_IV_endopep_pep"/>
</dbReference>
<evidence type="ECO:0000313" key="5">
    <source>
        <dbReference type="Proteomes" id="UP000494363"/>
    </source>
</evidence>
<sequence length="167" mass="17279">MTMVLVERVLFIVWTAAVAVCDLRGRRVRNVLVLAGLAVALASALTARAPFGVAAGPALLGAAAGLAALLPFFALRVMGAADVKVFAVLGAWCGLRLLPELWLIASLLASVHAAGVLIATRTRVAALIRRGTPTFELHGYRATPYATCLSAAAWICLVVHMPGGAAP</sequence>
<keyword evidence="2" id="KW-0812">Transmembrane</keyword>
<dbReference type="Gene3D" id="1.20.120.1220">
    <property type="match status" value="1"/>
</dbReference>
<dbReference type="AlphaFoldDB" id="A0A6J5E5Q0"/>
<comment type="similarity">
    <text evidence="1">Belongs to the peptidase A24 family.</text>
</comment>
<name>A0A6J5E5Q0_9BURK</name>